<sequence length="181" mass="21228">MNKIGEQQQLYRSYGQNGLVNHKKAERTFTPDHDLVLNIIRNKNADNRIPKRSIFGLPHNYFFSSEFNKVKNEAIARGENEQDAKRKARRESQAEFSASVKDRTRRASPLFIHVHKFPDRKVAVVQTLLPSEFLPDRTALEFKMGNKPNDKVQVLFNEQTMIDWQVIHTYMDRFAEKVRVL</sequence>
<organism evidence="3">
    <name type="scientific">Thiothrix subterranea</name>
    <dbReference type="NCBI Taxonomy" id="2735563"/>
    <lineage>
        <taxon>Bacteria</taxon>
        <taxon>Pseudomonadati</taxon>
        <taxon>Pseudomonadota</taxon>
        <taxon>Gammaproteobacteria</taxon>
        <taxon>Thiotrichales</taxon>
        <taxon>Thiotrichaceae</taxon>
        <taxon>Thiothrix</taxon>
    </lineage>
</organism>
<feature type="compositionally biased region" description="Basic and acidic residues" evidence="1">
    <location>
        <begin position="78"/>
        <end position="93"/>
    </location>
</feature>
<dbReference type="EMBL" id="JAVFKN010000034">
    <property type="protein sequence ID" value="MDQ5770594.1"/>
    <property type="molecule type" value="Genomic_DNA"/>
</dbReference>
<dbReference type="RefSeq" id="WP_308136280.1">
    <property type="nucleotide sequence ID" value="NZ_CP133197.1"/>
</dbReference>
<dbReference type="EMBL" id="CP133217">
    <property type="protein sequence ID" value="WML86923.1"/>
    <property type="molecule type" value="Genomic_DNA"/>
</dbReference>
<dbReference type="AlphaFoldDB" id="A0AA51MMY1"/>
<evidence type="ECO:0000313" key="4">
    <source>
        <dbReference type="Proteomes" id="UP001223336"/>
    </source>
</evidence>
<dbReference type="Proteomes" id="UP001229862">
    <property type="component" value="Chromosome"/>
</dbReference>
<proteinExistence type="predicted"/>
<evidence type="ECO:0000313" key="2">
    <source>
        <dbReference type="EMBL" id="MDQ5770594.1"/>
    </source>
</evidence>
<protein>
    <submittedName>
        <fullName evidence="3">Uncharacterized protein</fullName>
    </submittedName>
</protein>
<accession>A0AA51MMY1</accession>
<gene>
    <name evidence="2" type="ORF">RCC75_18850</name>
    <name evidence="3" type="ORF">RCG00_00860</name>
</gene>
<name>A0AA51MMY1_9GAMM</name>
<keyword evidence="4" id="KW-1185">Reference proteome</keyword>
<dbReference type="Proteomes" id="UP001223336">
    <property type="component" value="Unassembled WGS sequence"/>
</dbReference>
<reference evidence="3 4" key="1">
    <citation type="submission" date="2023-08" db="EMBL/GenBank/DDBJ databases">
        <title>New molecular markers tilS and rpoB for phylogenetic and monitoring studies of the genus Thiothrix biodiversity.</title>
        <authorList>
            <person name="Ravin N.V."/>
            <person name="Smolyakov D."/>
            <person name="Markov N.D."/>
            <person name="Beletsky A.V."/>
            <person name="Mardanov A.V."/>
            <person name="Rudenko T.S."/>
            <person name="Grabovich M.Y."/>
        </authorList>
    </citation>
    <scope>NUCLEOTIDE SEQUENCE</scope>
    <source>
        <strain evidence="3">DNT52</strain>
        <strain evidence="2 4">H33</strain>
    </source>
</reference>
<evidence type="ECO:0000313" key="3">
    <source>
        <dbReference type="EMBL" id="WML86923.1"/>
    </source>
</evidence>
<evidence type="ECO:0000256" key="1">
    <source>
        <dbReference type="SAM" id="MobiDB-lite"/>
    </source>
</evidence>
<feature type="region of interest" description="Disordered" evidence="1">
    <location>
        <begin position="78"/>
        <end position="101"/>
    </location>
</feature>